<dbReference type="Proteomes" id="UP000708208">
    <property type="component" value="Unassembled WGS sequence"/>
</dbReference>
<reference evidence="1" key="1">
    <citation type="submission" date="2021-06" db="EMBL/GenBank/DDBJ databases">
        <authorList>
            <person name="Hodson N. C."/>
            <person name="Mongue J. A."/>
            <person name="Jaron S. K."/>
        </authorList>
    </citation>
    <scope>NUCLEOTIDE SEQUENCE</scope>
</reference>
<keyword evidence="2" id="KW-1185">Reference proteome</keyword>
<feature type="non-terminal residue" evidence="1">
    <location>
        <position position="62"/>
    </location>
</feature>
<protein>
    <submittedName>
        <fullName evidence="1">Uncharacterized protein</fullName>
    </submittedName>
</protein>
<organism evidence="1 2">
    <name type="scientific">Allacma fusca</name>
    <dbReference type="NCBI Taxonomy" id="39272"/>
    <lineage>
        <taxon>Eukaryota</taxon>
        <taxon>Metazoa</taxon>
        <taxon>Ecdysozoa</taxon>
        <taxon>Arthropoda</taxon>
        <taxon>Hexapoda</taxon>
        <taxon>Collembola</taxon>
        <taxon>Symphypleona</taxon>
        <taxon>Sminthuridae</taxon>
        <taxon>Allacma</taxon>
    </lineage>
</organism>
<proteinExistence type="predicted"/>
<comment type="caution">
    <text evidence="1">The sequence shown here is derived from an EMBL/GenBank/DDBJ whole genome shotgun (WGS) entry which is preliminary data.</text>
</comment>
<sequence length="62" mass="6856">MSTTTYLPTRDHMVVTKGKRRNYTIHNAVVVSLQDLSPTTKAIDLQVGKTVDGEGFFFSPGQ</sequence>
<dbReference type="AlphaFoldDB" id="A0A8J2NZJ5"/>
<dbReference type="EMBL" id="CAJVCH010118359">
    <property type="protein sequence ID" value="CAG7725163.1"/>
    <property type="molecule type" value="Genomic_DNA"/>
</dbReference>
<accession>A0A8J2NZJ5</accession>
<dbReference type="OrthoDB" id="436496at2759"/>
<evidence type="ECO:0000313" key="2">
    <source>
        <dbReference type="Proteomes" id="UP000708208"/>
    </source>
</evidence>
<gene>
    <name evidence="1" type="ORF">AFUS01_LOCUS14139</name>
</gene>
<name>A0A8J2NZJ5_9HEXA</name>
<evidence type="ECO:0000313" key="1">
    <source>
        <dbReference type="EMBL" id="CAG7725163.1"/>
    </source>
</evidence>